<comment type="caution">
    <text evidence="2">The sequence shown here is derived from an EMBL/GenBank/DDBJ whole genome shotgun (WGS) entry which is preliminary data.</text>
</comment>
<feature type="transmembrane region" description="Helical" evidence="1">
    <location>
        <begin position="115"/>
        <end position="133"/>
    </location>
</feature>
<dbReference type="Proteomes" id="UP000559256">
    <property type="component" value="Unassembled WGS sequence"/>
</dbReference>
<keyword evidence="1" id="KW-0472">Membrane</keyword>
<evidence type="ECO:0000313" key="2">
    <source>
        <dbReference type="EMBL" id="KAF5345174.1"/>
    </source>
</evidence>
<protein>
    <submittedName>
        <fullName evidence="2">Uncharacterized protein</fullName>
    </submittedName>
</protein>
<evidence type="ECO:0000256" key="1">
    <source>
        <dbReference type="SAM" id="Phobius"/>
    </source>
</evidence>
<feature type="transmembrane region" description="Helical" evidence="1">
    <location>
        <begin position="265"/>
        <end position="286"/>
    </location>
</feature>
<sequence length="372" mass="41135">MSPLRLLAQSSLLVNVCTQLYMIAAESSSSTLPPAYAPHPVLFYTAILFQWLLQLCWLVIPIDIDTEAQAFPSSPSASASPKPMTDAYIPYCIAGNISMAIWTYTYYYFSHLSLSLAQLVLYINILIQLYAVFFQSLQCPVAPVQENENLQDYSYSDSEEEDKQPLLAPVPPTTSLSLSPQLTPTSTSTSTYPQSQSWISIPTDNPTLIPKLFIGLSVMYLWKTWGHVETTTWPTYTSAHGYAQLLNVILPLIFLTIASGPDPTLGISFVYMFLALYLGSGPAVCSSSTSIETNGHPFPFNFFLASALILLIVVGLDYFLPHTTSPSLAALSKLSNSTINSANPRCPMLNFQTFQILFPLDRSHTPCTHYYV</sequence>
<organism evidence="2 3">
    <name type="scientific">Tetrapyrgos nigripes</name>
    <dbReference type="NCBI Taxonomy" id="182062"/>
    <lineage>
        <taxon>Eukaryota</taxon>
        <taxon>Fungi</taxon>
        <taxon>Dikarya</taxon>
        <taxon>Basidiomycota</taxon>
        <taxon>Agaricomycotina</taxon>
        <taxon>Agaricomycetes</taxon>
        <taxon>Agaricomycetidae</taxon>
        <taxon>Agaricales</taxon>
        <taxon>Marasmiineae</taxon>
        <taxon>Marasmiaceae</taxon>
        <taxon>Tetrapyrgos</taxon>
    </lineage>
</organism>
<name>A0A8H5CPS3_9AGAR</name>
<keyword evidence="3" id="KW-1185">Reference proteome</keyword>
<proteinExistence type="predicted"/>
<accession>A0A8H5CPS3</accession>
<feature type="transmembrane region" description="Helical" evidence="1">
    <location>
        <begin position="298"/>
        <end position="320"/>
    </location>
</feature>
<gene>
    <name evidence="2" type="ORF">D9758_009686</name>
</gene>
<dbReference type="OrthoDB" id="2332199at2759"/>
<reference evidence="2 3" key="1">
    <citation type="journal article" date="2020" name="ISME J.">
        <title>Uncovering the hidden diversity of litter-decomposition mechanisms in mushroom-forming fungi.</title>
        <authorList>
            <person name="Floudas D."/>
            <person name="Bentzer J."/>
            <person name="Ahren D."/>
            <person name="Johansson T."/>
            <person name="Persson P."/>
            <person name="Tunlid A."/>
        </authorList>
    </citation>
    <scope>NUCLEOTIDE SEQUENCE [LARGE SCALE GENOMIC DNA]</scope>
    <source>
        <strain evidence="2 3">CBS 291.85</strain>
    </source>
</reference>
<feature type="transmembrane region" description="Helical" evidence="1">
    <location>
        <begin position="88"/>
        <end position="109"/>
    </location>
</feature>
<keyword evidence="1" id="KW-0812">Transmembrane</keyword>
<feature type="transmembrane region" description="Helical" evidence="1">
    <location>
        <begin position="41"/>
        <end position="60"/>
    </location>
</feature>
<keyword evidence="1" id="KW-1133">Transmembrane helix</keyword>
<dbReference type="EMBL" id="JAACJM010000114">
    <property type="protein sequence ID" value="KAF5345174.1"/>
    <property type="molecule type" value="Genomic_DNA"/>
</dbReference>
<evidence type="ECO:0000313" key="3">
    <source>
        <dbReference type="Proteomes" id="UP000559256"/>
    </source>
</evidence>
<feature type="transmembrane region" description="Helical" evidence="1">
    <location>
        <begin position="242"/>
        <end position="259"/>
    </location>
</feature>
<dbReference type="AlphaFoldDB" id="A0A8H5CPS3"/>